<feature type="region of interest" description="Disordered" evidence="5">
    <location>
        <begin position="1556"/>
        <end position="1588"/>
    </location>
</feature>
<organism evidence="7">
    <name type="scientific">Oppiella nova</name>
    <dbReference type="NCBI Taxonomy" id="334625"/>
    <lineage>
        <taxon>Eukaryota</taxon>
        <taxon>Metazoa</taxon>
        <taxon>Ecdysozoa</taxon>
        <taxon>Arthropoda</taxon>
        <taxon>Chelicerata</taxon>
        <taxon>Arachnida</taxon>
        <taxon>Acari</taxon>
        <taxon>Acariformes</taxon>
        <taxon>Sarcoptiformes</taxon>
        <taxon>Oribatida</taxon>
        <taxon>Brachypylina</taxon>
        <taxon>Oppioidea</taxon>
        <taxon>Oppiidae</taxon>
        <taxon>Oppiella</taxon>
    </lineage>
</organism>
<feature type="region of interest" description="Disordered" evidence="5">
    <location>
        <begin position="64"/>
        <end position="99"/>
    </location>
</feature>
<feature type="region of interest" description="Disordered" evidence="5">
    <location>
        <begin position="1040"/>
        <end position="1063"/>
    </location>
</feature>
<feature type="region of interest" description="Disordered" evidence="5">
    <location>
        <begin position="1173"/>
        <end position="1213"/>
    </location>
</feature>
<dbReference type="Gene3D" id="3.90.1750.10">
    <property type="entry name" value="Hect, E3 ligase catalytic domains"/>
    <property type="match status" value="1"/>
</dbReference>
<dbReference type="PANTHER" id="PTHR45670">
    <property type="entry name" value="E3 UBIQUITIN-PROTEIN LIGASE TRIP12"/>
    <property type="match status" value="1"/>
</dbReference>
<feature type="compositionally biased region" description="Low complexity" evidence="5">
    <location>
        <begin position="1556"/>
        <end position="1573"/>
    </location>
</feature>
<feature type="region of interest" description="Disordered" evidence="5">
    <location>
        <begin position="114"/>
        <end position="287"/>
    </location>
</feature>
<dbReference type="SUPFAM" id="SSF48371">
    <property type="entry name" value="ARM repeat"/>
    <property type="match status" value="1"/>
</dbReference>
<dbReference type="Gene3D" id="1.25.10.10">
    <property type="entry name" value="Leucine-rich Repeat Variant"/>
    <property type="match status" value="1"/>
</dbReference>
<dbReference type="EC" id="2.3.2.26" evidence="4"/>
<dbReference type="EMBL" id="CAJPVJ010003347">
    <property type="protein sequence ID" value="CAG2167437.1"/>
    <property type="molecule type" value="Genomic_DNA"/>
</dbReference>
<evidence type="ECO:0000313" key="8">
    <source>
        <dbReference type="Proteomes" id="UP000728032"/>
    </source>
</evidence>
<evidence type="ECO:0000259" key="6">
    <source>
        <dbReference type="PROSITE" id="PS50918"/>
    </source>
</evidence>
<feature type="compositionally biased region" description="Basic and acidic residues" evidence="5">
    <location>
        <begin position="1"/>
        <end position="11"/>
    </location>
</feature>
<evidence type="ECO:0000256" key="3">
    <source>
        <dbReference type="ARBA" id="ARBA00022679"/>
    </source>
</evidence>
<dbReference type="GO" id="GO:0016607">
    <property type="term" value="C:nuclear speck"/>
    <property type="evidence" value="ECO:0007669"/>
    <property type="project" value="TreeGrafter"/>
</dbReference>
<sequence>MADRKSSHKEGTIASSSLKRSQRCLGSRSPIRTRSKSLASKRDLLSQSVGSGELSFASTSLHTQDYSVSDLSTKSKPNKRLSEEDSSPGKKAKRESTSSIDKDLIAINLSLSKERAVPSSSVDIPKRKGRPRKKFSTSDSSLLQSSSGQTSHTESSQRSGSNQPFVATADHSFGSKRIKSNPKSLSNSRIGTSSSRDLSGEQEIGPERTSTTGSCASSSRRRSSRLNTKAPVNPSLTSSSGAGTSSFAPNSASNSGGGSGRQALIRSNTRSGGMDEDVSNADTSRTEASSLSTASASLTAAAQSSVAASVASVANVLVGSADSESDDSEMGRLQALLEAKGLPPHLFGALGPRMQHLLNRSIGTSSSSKAHQLLQGLQANGDEGQQLQAVMEMCQLLVMGNEDTLGGFPVKQVVPALITLLSMEHNFDIMNHACRALTYMMESLPRSSAVVVDAVPVFLEKLQVIQCMDVAEQSLTALEMLSRRHSKAILHARGVSACLTYLDFFSTNAQRSALSITANCCQNLTIDEFSLVQESLTTLSSHLTHSDKKSVESICLAFSRLVDCYQLEFAIISEIASNSLLTNLQQLLIVIPPVISTGTFVSVIRMLSIMCSSCPEIAVQLLKLNICETLRYLLLGSSATKDDMELVNRSPQELFEITSLIGELMPRLPTDGIFSVDNLLCKQTGVQMEAILWQWKDDRGLWHPYSNIDGRIIEAAHQSGEDEISLSAMGRTYVIDFNSMQQINEETGTSRAVQRRVNCATDVASLSQTTGRAVDPRADSLEKEPEMASAFVKSLFNVLYEVYSSSAGPAVRHKCLKALLRIIYYASNDLLKSVLKNQDVSSHIATMLASPDLRIVVGATQMANILMEKLPEVFAIYFRREGVIHQIQKLSKGEESVDSSSTLMSPSAITSLPVCKMEPIAGSSSAPVYPSQSHSVFFETTMNISPPNSSSPLEASPPCDVSTEMFANTVQSALQNGFNNNVSNCASAQSLTSLSTSVPVTPTASSPDILSARSAEDTVAVSDHLVNTGADETLKRKRTRKAVNASSSGVTRKTRSECDNNSSLNLRSYATHSTHSSASNLNRNYSTESEMTTTLTTPYISLPIFIGDNTSANNNVSNLLSATSSVPTHTTSHSSRGRPAFRFSSAAAKTSAFFQSLHPARWGRWNNSSPALVSSNSGLSSGRSQLVAHSSDHTSISRTSSPRSPNNSGNREKIRLWIKEQAKAFEDKYFKDEESTEVGDAYTKSHPSLNILNRLTKAIEMLGDNHIKALEDIRSVVMEGDISSFELNHSGLVTRFLHFLVSNNDSNECRDQRLRSFLHVFFGTPLEDTFQLDSIVSANVDYAPLSALVNKLNACVSQLEQFPVRVHDLVGSGTGSIRGASALKFFNTHQLKCNLQRHPDCTNLRQWRGGPVKIDPLALVQAIERYLVIRGYGKIRDEDEDASDDDISDEEFDDNMAAMMISQNQGRHRLQFYIGEQPLPYNMTVYQAIKQHAYGHNTHNSDGHETDNESETPMGHANIWVATHTIHYKAYVEGVCSPSTGSNAIANLSSSQCLTNRNSNNSSNQNCNNQSGKKGSKGSSGGKGSNKKKDELWIEGKAPSVSSPLDSYLKPHLPSSITVQDLSLEVLSLLRVIYGLSRHWGWLYQLPDPYNSALPLQDFINVKLTAKANRQLQDPLVIMTGNIPNWLSQIAYSCPFLFPFETRYLLFYVTCFDRDRALQRLLDSAPELTGSDSSERVTPRLDRRKRTVSREDILKQAETVLHDLGNSKALLEIQYENEVGTGLGPTLEFYALVSKELQRADLDMWRGEAVSAPKVVVHQPNHKITATSSTTANENQNNNQIQTN</sequence>
<dbReference type="InterPro" id="IPR045322">
    <property type="entry name" value="HECTD1/TRIP12-like"/>
</dbReference>
<dbReference type="InterPro" id="IPR016024">
    <property type="entry name" value="ARM-type_fold"/>
</dbReference>
<evidence type="ECO:0000256" key="4">
    <source>
        <dbReference type="RuleBase" id="RU369009"/>
    </source>
</evidence>
<keyword evidence="8" id="KW-1185">Reference proteome</keyword>
<dbReference type="InterPro" id="IPR035983">
    <property type="entry name" value="Hect_E3_ubiquitin_ligase"/>
</dbReference>
<comment type="pathway">
    <text evidence="2 4">Protein modification; protein ubiquitination.</text>
</comment>
<feature type="compositionally biased region" description="Low complexity" evidence="5">
    <location>
        <begin position="208"/>
        <end position="218"/>
    </location>
</feature>
<dbReference type="Pfam" id="PF02825">
    <property type="entry name" value="WWE"/>
    <property type="match status" value="1"/>
</dbReference>
<feature type="region of interest" description="Disordered" evidence="5">
    <location>
        <begin position="1821"/>
        <end position="1844"/>
    </location>
</feature>
<dbReference type="GO" id="GO:0043161">
    <property type="term" value="P:proteasome-mediated ubiquitin-dependent protein catabolic process"/>
    <property type="evidence" value="ECO:0007669"/>
    <property type="project" value="TreeGrafter"/>
</dbReference>
<gene>
    <name evidence="7" type="ORF">ONB1V03_LOCUS6944</name>
</gene>
<evidence type="ECO:0000256" key="5">
    <source>
        <dbReference type="SAM" id="MobiDB-lite"/>
    </source>
</evidence>
<dbReference type="Proteomes" id="UP000728032">
    <property type="component" value="Unassembled WGS sequence"/>
</dbReference>
<dbReference type="SUPFAM" id="SSF117839">
    <property type="entry name" value="WWE domain"/>
    <property type="match status" value="1"/>
</dbReference>
<keyword evidence="4" id="KW-0833">Ubl conjugation pathway</keyword>
<dbReference type="PANTHER" id="PTHR45670:SF13">
    <property type="entry name" value="E3 UBIQUITIN-PROTEIN LIGASE TRIP12"/>
    <property type="match status" value="1"/>
</dbReference>
<dbReference type="InterPro" id="IPR037197">
    <property type="entry name" value="WWE_dom_sf"/>
</dbReference>
<protein>
    <recommendedName>
        <fullName evidence="4">E3 ubiquitin-protein ligase</fullName>
        <ecNumber evidence="4">2.3.2.26</ecNumber>
    </recommendedName>
</protein>
<dbReference type="GO" id="GO:0061630">
    <property type="term" value="F:ubiquitin protein ligase activity"/>
    <property type="evidence" value="ECO:0007669"/>
    <property type="project" value="UniProtKB-UniRule"/>
</dbReference>
<dbReference type="FunFam" id="1.25.10.10:FF:000689">
    <property type="entry name" value="HECT ubiquitin protein ligase family protein KAK"/>
    <property type="match status" value="1"/>
</dbReference>
<accession>A0A7R9LVV8</accession>
<proteinExistence type="inferred from homology"/>
<feature type="compositionally biased region" description="Low complexity" evidence="5">
    <location>
        <begin position="1824"/>
        <end position="1844"/>
    </location>
</feature>
<dbReference type="Pfam" id="PF25579">
    <property type="entry name" value="TPR_TRIP12_N"/>
    <property type="match status" value="1"/>
</dbReference>
<feature type="compositionally biased region" description="Polar residues" evidence="5">
    <location>
        <begin position="64"/>
        <end position="75"/>
    </location>
</feature>
<dbReference type="InterPro" id="IPR018123">
    <property type="entry name" value="WWE-dom_subgr"/>
</dbReference>
<feature type="compositionally biased region" description="Low complexity" evidence="5">
    <location>
        <begin position="1193"/>
        <end position="1208"/>
    </location>
</feature>
<comment type="similarity">
    <text evidence="4">Belongs to the UPL family. K-HECT subfamily.</text>
</comment>
<feature type="compositionally biased region" description="Polar residues" evidence="5">
    <location>
        <begin position="181"/>
        <end position="197"/>
    </location>
</feature>
<dbReference type="InterPro" id="IPR011989">
    <property type="entry name" value="ARM-like"/>
</dbReference>
<dbReference type="GO" id="GO:0008270">
    <property type="term" value="F:zinc ion binding"/>
    <property type="evidence" value="ECO:0007669"/>
    <property type="project" value="InterPro"/>
</dbReference>
<evidence type="ECO:0000256" key="1">
    <source>
        <dbReference type="ARBA" id="ARBA00000885"/>
    </source>
</evidence>
<keyword evidence="3 4" id="KW-0808">Transferase</keyword>
<feature type="non-terminal residue" evidence="7">
    <location>
        <position position="1844"/>
    </location>
</feature>
<dbReference type="InterPro" id="IPR057948">
    <property type="entry name" value="TPR_TRIP12_N"/>
</dbReference>
<dbReference type="UniPathway" id="UPA00143"/>
<comment type="catalytic activity">
    <reaction evidence="1 4">
        <text>S-ubiquitinyl-[E2 ubiquitin-conjugating enzyme]-L-cysteine + [acceptor protein]-L-lysine = [E2 ubiquitin-conjugating enzyme]-L-cysteine + N(6)-ubiquitinyl-[acceptor protein]-L-lysine.</text>
        <dbReference type="EC" id="2.3.2.26"/>
    </reaction>
</comment>
<feature type="compositionally biased region" description="Low complexity" evidence="5">
    <location>
        <begin position="235"/>
        <end position="254"/>
    </location>
</feature>
<dbReference type="GO" id="GO:0000209">
    <property type="term" value="P:protein polyubiquitination"/>
    <property type="evidence" value="ECO:0007669"/>
    <property type="project" value="TreeGrafter"/>
</dbReference>
<dbReference type="SMART" id="SM00678">
    <property type="entry name" value="WWE"/>
    <property type="match status" value="1"/>
</dbReference>
<dbReference type="EMBL" id="OC918172">
    <property type="protein sequence ID" value="CAD7648813.1"/>
    <property type="molecule type" value="Genomic_DNA"/>
</dbReference>
<dbReference type="OrthoDB" id="271273at2759"/>
<evidence type="ECO:0000256" key="2">
    <source>
        <dbReference type="ARBA" id="ARBA00004906"/>
    </source>
</evidence>
<dbReference type="FunFam" id="3.30.720.50:FF:000001">
    <property type="entry name" value="E3 ubiquitin-protein ligase TRIP12 isoform X1"/>
    <property type="match status" value="1"/>
</dbReference>
<dbReference type="SUPFAM" id="SSF56204">
    <property type="entry name" value="Hect, E3 ligase catalytic domain"/>
    <property type="match status" value="1"/>
</dbReference>
<dbReference type="GO" id="GO:0006974">
    <property type="term" value="P:DNA damage response"/>
    <property type="evidence" value="ECO:0007669"/>
    <property type="project" value="TreeGrafter"/>
</dbReference>
<feature type="compositionally biased region" description="Low complexity" evidence="5">
    <location>
        <begin position="1173"/>
        <end position="1186"/>
    </location>
</feature>
<evidence type="ECO:0000313" key="7">
    <source>
        <dbReference type="EMBL" id="CAD7648813.1"/>
    </source>
</evidence>
<feature type="region of interest" description="Disordered" evidence="5">
    <location>
        <begin position="1"/>
        <end position="44"/>
    </location>
</feature>
<dbReference type="PROSITE" id="PS50918">
    <property type="entry name" value="WWE"/>
    <property type="match status" value="1"/>
</dbReference>
<feature type="compositionally biased region" description="Low complexity" evidence="5">
    <location>
        <begin position="137"/>
        <end position="157"/>
    </location>
</feature>
<dbReference type="InterPro" id="IPR004170">
    <property type="entry name" value="WWE_dom"/>
</dbReference>
<reference evidence="7" key="1">
    <citation type="submission" date="2020-11" db="EMBL/GenBank/DDBJ databases">
        <authorList>
            <person name="Tran Van P."/>
        </authorList>
    </citation>
    <scope>NUCLEOTIDE SEQUENCE</scope>
</reference>
<name>A0A7R9LVV8_9ACAR</name>
<feature type="domain" description="WWE" evidence="6">
    <location>
        <begin position="679"/>
        <end position="755"/>
    </location>
</feature>
<dbReference type="Gene3D" id="3.30.720.50">
    <property type="match status" value="1"/>
</dbReference>